<dbReference type="EMBL" id="JAIRAU010000056">
    <property type="protein sequence ID" value="MBZ5715056.1"/>
    <property type="molecule type" value="Genomic_DNA"/>
</dbReference>
<keyword evidence="3" id="KW-1185">Reference proteome</keyword>
<feature type="transmembrane region" description="Helical" evidence="1">
    <location>
        <begin position="119"/>
        <end position="141"/>
    </location>
</feature>
<keyword evidence="1" id="KW-1133">Transmembrane helix</keyword>
<sequence length="258" mass="26886">MNSLRRVTRVPGLWLGLCALQLGLAWCLAQPVGAAVRTAMNGRVWTHPDRLIAALAELLGQSPAIVAVFVAATVASGLLGAALALLVRGGVLLRLHDAGALGTSAWAEFGRASLGNLPVLALIGLYGVVLRLILTFVANALSGSHAVVELVVLIVLLTFATCAGDLAAARRVLHGERGVHPREYLRACVDVARSPRLWLASGALSLTRWAVAGAIILVAVHGVGEAWSSWAARGLACVAMFLALWRVAVAVEASQPRA</sequence>
<feature type="transmembrane region" description="Helical" evidence="1">
    <location>
        <begin position="230"/>
        <end position="249"/>
    </location>
</feature>
<keyword evidence="1" id="KW-0812">Transmembrane</keyword>
<name>A0ABS7U3R1_9BACT</name>
<evidence type="ECO:0000256" key="1">
    <source>
        <dbReference type="SAM" id="Phobius"/>
    </source>
</evidence>
<feature type="transmembrane region" description="Helical" evidence="1">
    <location>
        <begin position="64"/>
        <end position="87"/>
    </location>
</feature>
<dbReference type="RefSeq" id="WP_224196786.1">
    <property type="nucleotide sequence ID" value="NZ_JAIRAU010000056.1"/>
</dbReference>
<proteinExistence type="predicted"/>
<evidence type="ECO:0008006" key="4">
    <source>
        <dbReference type="Google" id="ProtNLM"/>
    </source>
</evidence>
<feature type="transmembrane region" description="Helical" evidence="1">
    <location>
        <begin position="147"/>
        <end position="168"/>
    </location>
</feature>
<reference evidence="2" key="1">
    <citation type="submission" date="2021-08" db="EMBL/GenBank/DDBJ databases">
        <authorList>
            <person name="Stevens D.C."/>
        </authorList>
    </citation>
    <scope>NUCLEOTIDE SEQUENCE</scope>
    <source>
        <strain evidence="2">DSM 53165</strain>
    </source>
</reference>
<feature type="transmembrane region" description="Helical" evidence="1">
    <location>
        <begin position="206"/>
        <end position="224"/>
    </location>
</feature>
<keyword evidence="1" id="KW-0472">Membrane</keyword>
<comment type="caution">
    <text evidence="2">The sequence shown here is derived from an EMBL/GenBank/DDBJ whole genome shotgun (WGS) entry which is preliminary data.</text>
</comment>
<evidence type="ECO:0000313" key="2">
    <source>
        <dbReference type="EMBL" id="MBZ5715056.1"/>
    </source>
</evidence>
<gene>
    <name evidence="2" type="ORF">K7C98_37975</name>
</gene>
<dbReference type="Proteomes" id="UP001139031">
    <property type="component" value="Unassembled WGS sequence"/>
</dbReference>
<accession>A0ABS7U3R1</accession>
<organism evidence="2 3">
    <name type="scientific">Nannocystis pusilla</name>
    <dbReference type="NCBI Taxonomy" id="889268"/>
    <lineage>
        <taxon>Bacteria</taxon>
        <taxon>Pseudomonadati</taxon>
        <taxon>Myxococcota</taxon>
        <taxon>Polyangia</taxon>
        <taxon>Nannocystales</taxon>
        <taxon>Nannocystaceae</taxon>
        <taxon>Nannocystis</taxon>
    </lineage>
</organism>
<protein>
    <recommendedName>
        <fullName evidence="4">DUF4013 domain-containing protein</fullName>
    </recommendedName>
</protein>
<evidence type="ECO:0000313" key="3">
    <source>
        <dbReference type="Proteomes" id="UP001139031"/>
    </source>
</evidence>